<comment type="similarity">
    <text evidence="7">Belongs to the secreted LysM effector family.</text>
</comment>
<accession>A0ABR0SVD1</accession>
<dbReference type="Gene3D" id="3.10.350.10">
    <property type="entry name" value="LysM domain"/>
    <property type="match status" value="1"/>
</dbReference>
<reference evidence="11 12" key="1">
    <citation type="submission" date="2024-01" db="EMBL/GenBank/DDBJ databases">
        <title>Complete genome of Cladobotryum mycophilum ATHUM6906.</title>
        <authorList>
            <person name="Christinaki A.C."/>
            <person name="Myridakis A.I."/>
            <person name="Kouvelis V.N."/>
        </authorList>
    </citation>
    <scope>NUCLEOTIDE SEQUENCE [LARGE SCALE GENOMIC DNA]</scope>
    <source>
        <strain evidence="11 12">ATHUM6906</strain>
    </source>
</reference>
<dbReference type="PROSITE" id="PS51212">
    <property type="entry name" value="WSC"/>
    <property type="match status" value="1"/>
</dbReference>
<dbReference type="InterPro" id="IPR002889">
    <property type="entry name" value="WSC_carb-bd"/>
</dbReference>
<dbReference type="Proteomes" id="UP001338125">
    <property type="component" value="Unassembled WGS sequence"/>
</dbReference>
<dbReference type="SMART" id="SM00321">
    <property type="entry name" value="WSC"/>
    <property type="match status" value="1"/>
</dbReference>
<evidence type="ECO:0000256" key="8">
    <source>
        <dbReference type="SAM" id="SignalP"/>
    </source>
</evidence>
<keyword evidence="2" id="KW-0812">Transmembrane</keyword>
<dbReference type="PANTHER" id="PTHR24269">
    <property type="entry name" value="KREMEN PROTEIN"/>
    <property type="match status" value="1"/>
</dbReference>
<proteinExistence type="inferred from homology"/>
<keyword evidence="6" id="KW-0325">Glycoprotein</keyword>
<gene>
    <name evidence="11" type="ORF">PT974_04494</name>
</gene>
<feature type="domain" description="WSC" evidence="9">
    <location>
        <begin position="120"/>
        <end position="215"/>
    </location>
</feature>
<keyword evidence="12" id="KW-1185">Reference proteome</keyword>
<evidence type="ECO:0000256" key="3">
    <source>
        <dbReference type="ARBA" id="ARBA00022729"/>
    </source>
</evidence>
<evidence type="ECO:0000256" key="4">
    <source>
        <dbReference type="ARBA" id="ARBA00022989"/>
    </source>
</evidence>
<evidence type="ECO:0000256" key="7">
    <source>
        <dbReference type="ARBA" id="ARBA00044955"/>
    </source>
</evidence>
<dbReference type="PANTHER" id="PTHR24269:SF16">
    <property type="entry name" value="PROTEIN SLG1"/>
    <property type="match status" value="1"/>
</dbReference>
<evidence type="ECO:0000256" key="6">
    <source>
        <dbReference type="ARBA" id="ARBA00023180"/>
    </source>
</evidence>
<feature type="domain" description="LysM" evidence="10">
    <location>
        <begin position="38"/>
        <end position="84"/>
    </location>
</feature>
<evidence type="ECO:0000259" key="9">
    <source>
        <dbReference type="PROSITE" id="PS51212"/>
    </source>
</evidence>
<evidence type="ECO:0000256" key="2">
    <source>
        <dbReference type="ARBA" id="ARBA00022692"/>
    </source>
</evidence>
<evidence type="ECO:0000256" key="1">
    <source>
        <dbReference type="ARBA" id="ARBA00004167"/>
    </source>
</evidence>
<evidence type="ECO:0000259" key="10">
    <source>
        <dbReference type="PROSITE" id="PS51782"/>
    </source>
</evidence>
<keyword evidence="4" id="KW-1133">Transmembrane helix</keyword>
<dbReference type="EMBL" id="JAVFKD010000004">
    <property type="protein sequence ID" value="KAK5996067.1"/>
    <property type="molecule type" value="Genomic_DNA"/>
</dbReference>
<dbReference type="Pfam" id="PF01822">
    <property type="entry name" value="WSC"/>
    <property type="match status" value="1"/>
</dbReference>
<sequence>MKNALLSLAVLALGLRFCAASPYPEMQYDPDTTKDCLYWYNNIEGKTCQQVRDYFNLTPEEFAQWNPSVGVNCDKLWIVGSYCIMTNEKLAKLTATASPSEATSTSTTTTSTTLGPSPTAWKELGCYADRLNRSILDKLVSGKDGDAALTIPKCQDTCYRLDFQYAGVKAGNECWCSGYVAGEWTPHTTDCNMTCTGDIKKNCGGKDCLNVFKALKPEVVPPRTTTTSTTTATGVGKVAQTSRPSSGAVRNLGLFRWL</sequence>
<keyword evidence="3 8" id="KW-0732">Signal</keyword>
<evidence type="ECO:0000313" key="12">
    <source>
        <dbReference type="Proteomes" id="UP001338125"/>
    </source>
</evidence>
<dbReference type="PROSITE" id="PS51782">
    <property type="entry name" value="LYSM"/>
    <property type="match status" value="1"/>
</dbReference>
<evidence type="ECO:0000256" key="5">
    <source>
        <dbReference type="ARBA" id="ARBA00023136"/>
    </source>
</evidence>
<protein>
    <submittedName>
        <fullName evidence="11">WSC domain-containing protein</fullName>
    </submittedName>
</protein>
<comment type="subcellular location">
    <subcellularLocation>
        <location evidence="1">Membrane</location>
        <topology evidence="1">Single-pass membrane protein</topology>
    </subcellularLocation>
</comment>
<comment type="caution">
    <text evidence="11">The sequence shown here is derived from an EMBL/GenBank/DDBJ whole genome shotgun (WGS) entry which is preliminary data.</text>
</comment>
<feature type="chain" id="PRO_5046931389" evidence="8">
    <location>
        <begin position="21"/>
        <end position="258"/>
    </location>
</feature>
<name>A0ABR0SVD1_9HYPO</name>
<dbReference type="InterPro" id="IPR018392">
    <property type="entry name" value="LysM"/>
</dbReference>
<dbReference type="InterPro" id="IPR036779">
    <property type="entry name" value="LysM_dom_sf"/>
</dbReference>
<dbReference type="InterPro" id="IPR051836">
    <property type="entry name" value="Kremen_rcpt"/>
</dbReference>
<organism evidence="11 12">
    <name type="scientific">Cladobotryum mycophilum</name>
    <dbReference type="NCBI Taxonomy" id="491253"/>
    <lineage>
        <taxon>Eukaryota</taxon>
        <taxon>Fungi</taxon>
        <taxon>Dikarya</taxon>
        <taxon>Ascomycota</taxon>
        <taxon>Pezizomycotina</taxon>
        <taxon>Sordariomycetes</taxon>
        <taxon>Hypocreomycetidae</taxon>
        <taxon>Hypocreales</taxon>
        <taxon>Hypocreaceae</taxon>
        <taxon>Cladobotryum</taxon>
    </lineage>
</organism>
<feature type="signal peptide" evidence="8">
    <location>
        <begin position="1"/>
        <end position="20"/>
    </location>
</feature>
<evidence type="ECO:0000313" key="11">
    <source>
        <dbReference type="EMBL" id="KAK5996067.1"/>
    </source>
</evidence>
<keyword evidence="5" id="KW-0472">Membrane</keyword>